<organism evidence="1 2">
    <name type="scientific">Vitis vinifera</name>
    <name type="common">Grape</name>
    <dbReference type="NCBI Taxonomy" id="29760"/>
    <lineage>
        <taxon>Eukaryota</taxon>
        <taxon>Viridiplantae</taxon>
        <taxon>Streptophyta</taxon>
        <taxon>Embryophyta</taxon>
        <taxon>Tracheophyta</taxon>
        <taxon>Spermatophyta</taxon>
        <taxon>Magnoliopsida</taxon>
        <taxon>eudicotyledons</taxon>
        <taxon>Gunneridae</taxon>
        <taxon>Pentapetalae</taxon>
        <taxon>rosids</taxon>
        <taxon>Vitales</taxon>
        <taxon>Vitaceae</taxon>
        <taxon>Viteae</taxon>
        <taxon>Vitis</taxon>
    </lineage>
</organism>
<dbReference type="EMBL" id="QGNW01000010">
    <property type="protein sequence ID" value="RVX18953.1"/>
    <property type="molecule type" value="Genomic_DNA"/>
</dbReference>
<sequence>MPLISFIDTLITTAEELRVQQYSYGKHLKWLGLGWGCEGSRFCLSGSSDSMIRHANLPFNVPPVPYAVQMVVMMLVGLSVTTKFGVGWRGSSMPGTSEY</sequence>
<accession>A0A438KCM0</accession>
<name>A0A438KCM0_VITVI</name>
<gene>
    <name evidence="1" type="ORF">CK203_006790</name>
</gene>
<evidence type="ECO:0000313" key="1">
    <source>
        <dbReference type="EMBL" id="RVX18953.1"/>
    </source>
</evidence>
<dbReference type="AlphaFoldDB" id="A0A438KCM0"/>
<comment type="caution">
    <text evidence="1">The sequence shown here is derived from an EMBL/GenBank/DDBJ whole genome shotgun (WGS) entry which is preliminary data.</text>
</comment>
<protein>
    <submittedName>
        <fullName evidence="1">Uncharacterized protein</fullName>
    </submittedName>
</protein>
<dbReference type="Proteomes" id="UP000288805">
    <property type="component" value="Unassembled WGS sequence"/>
</dbReference>
<evidence type="ECO:0000313" key="2">
    <source>
        <dbReference type="Proteomes" id="UP000288805"/>
    </source>
</evidence>
<proteinExistence type="predicted"/>
<reference evidence="1 2" key="1">
    <citation type="journal article" date="2018" name="PLoS Genet.">
        <title>Population sequencing reveals clonal diversity and ancestral inbreeding in the grapevine cultivar Chardonnay.</title>
        <authorList>
            <person name="Roach M.J."/>
            <person name="Johnson D.L."/>
            <person name="Bohlmann J."/>
            <person name="van Vuuren H.J."/>
            <person name="Jones S.J."/>
            <person name="Pretorius I.S."/>
            <person name="Schmidt S.A."/>
            <person name="Borneman A.R."/>
        </authorList>
    </citation>
    <scope>NUCLEOTIDE SEQUENCE [LARGE SCALE GENOMIC DNA]</scope>
    <source>
        <strain evidence="2">cv. Chardonnay</strain>
        <tissue evidence="1">Leaf</tissue>
    </source>
</reference>